<gene>
    <name evidence="8" type="ORF">OKA104_LOCUS24745</name>
</gene>
<comment type="caution">
    <text evidence="8">The sequence shown here is derived from an EMBL/GenBank/DDBJ whole genome shotgun (WGS) entry which is preliminary data.</text>
</comment>
<dbReference type="Gene3D" id="2.170.120.12">
    <property type="entry name" value="DNA-directed RNA polymerase, insert domain"/>
    <property type="match status" value="1"/>
</dbReference>
<evidence type="ECO:0000313" key="9">
    <source>
        <dbReference type="Proteomes" id="UP000663881"/>
    </source>
</evidence>
<evidence type="ECO:0000259" key="7">
    <source>
        <dbReference type="SMART" id="SM00662"/>
    </source>
</evidence>
<dbReference type="FunFam" id="2.170.120.12:FF:000002">
    <property type="entry name" value="DNA-directed RNA polymerase II subunit RPB3"/>
    <property type="match status" value="1"/>
</dbReference>
<dbReference type="Pfam" id="PF01193">
    <property type="entry name" value="RNA_pol_L"/>
    <property type="match status" value="1"/>
</dbReference>
<dbReference type="GO" id="GO:0003677">
    <property type="term" value="F:DNA binding"/>
    <property type="evidence" value="ECO:0007669"/>
    <property type="project" value="InterPro"/>
</dbReference>
<dbReference type="EMBL" id="CAJOAY010002011">
    <property type="protein sequence ID" value="CAF3911436.1"/>
    <property type="molecule type" value="Genomic_DNA"/>
</dbReference>
<dbReference type="SMART" id="SM00662">
    <property type="entry name" value="RPOLD"/>
    <property type="match status" value="1"/>
</dbReference>
<sequence length="268" mass="30497">MPYANQPNVQVTDLTDDNIKFIIDNTDLSVANAIRRCMIAETPTIAIDSVQIDSNTTVLFDEFLAHRIGLIPLYSEELVDKMTYHRDCSCEGFCPNCSVEFTLDVRNREEQTRNVTSADLISSNPHIVPVTSKAKNDDEGQDHFIEHILIVKLRQNQELRLKAHARKGFGKEHAKWIPTCGVSFEYDPDNALRHTLKKNLFLFLNLELAEYEYEASFEPNKAPNKFFFNVESTGALKPETIVLSSLNVLKQKLSNLQTLLKHETLEGL</sequence>
<comment type="subcellular location">
    <subcellularLocation>
        <location evidence="1">Nucleus</location>
    </subcellularLocation>
</comment>
<dbReference type="InterPro" id="IPR036603">
    <property type="entry name" value="RBP11-like"/>
</dbReference>
<dbReference type="GO" id="GO:0003899">
    <property type="term" value="F:DNA-directed RNA polymerase activity"/>
    <property type="evidence" value="ECO:0007669"/>
    <property type="project" value="InterPro"/>
</dbReference>
<dbReference type="InterPro" id="IPR011262">
    <property type="entry name" value="DNA-dir_RNA_pol_insert"/>
</dbReference>
<organism evidence="8 9">
    <name type="scientific">Adineta steineri</name>
    <dbReference type="NCBI Taxonomy" id="433720"/>
    <lineage>
        <taxon>Eukaryota</taxon>
        <taxon>Metazoa</taxon>
        <taxon>Spiralia</taxon>
        <taxon>Gnathifera</taxon>
        <taxon>Rotifera</taxon>
        <taxon>Eurotatoria</taxon>
        <taxon>Bdelloidea</taxon>
        <taxon>Adinetida</taxon>
        <taxon>Adinetidae</taxon>
        <taxon>Adineta</taxon>
    </lineage>
</organism>
<dbReference type="NCBIfam" id="NF001988">
    <property type="entry name" value="PRK00783.1"/>
    <property type="match status" value="1"/>
</dbReference>
<dbReference type="GO" id="GO:0005665">
    <property type="term" value="C:RNA polymerase II, core complex"/>
    <property type="evidence" value="ECO:0007669"/>
    <property type="project" value="TreeGrafter"/>
</dbReference>
<evidence type="ECO:0000313" key="8">
    <source>
        <dbReference type="EMBL" id="CAF3911436.1"/>
    </source>
</evidence>
<dbReference type="PROSITE" id="PS00446">
    <property type="entry name" value="RNA_POL_D_30KD"/>
    <property type="match status" value="1"/>
</dbReference>
<dbReference type="PANTHER" id="PTHR11800">
    <property type="entry name" value="DNA-DIRECTED RNA POLYMERASE"/>
    <property type="match status" value="1"/>
</dbReference>
<reference evidence="8" key="1">
    <citation type="submission" date="2021-02" db="EMBL/GenBank/DDBJ databases">
        <authorList>
            <person name="Nowell W R."/>
        </authorList>
    </citation>
    <scope>NUCLEOTIDE SEQUENCE</scope>
</reference>
<evidence type="ECO:0000256" key="5">
    <source>
        <dbReference type="ARBA" id="ARBA00025804"/>
    </source>
</evidence>
<dbReference type="GO" id="GO:0006366">
    <property type="term" value="P:transcription by RNA polymerase II"/>
    <property type="evidence" value="ECO:0007669"/>
    <property type="project" value="TreeGrafter"/>
</dbReference>
<evidence type="ECO:0000256" key="2">
    <source>
        <dbReference type="ARBA" id="ARBA00022478"/>
    </source>
</evidence>
<keyword evidence="3" id="KW-0804">Transcription</keyword>
<comment type="similarity">
    <text evidence="5">Belongs to the archaeal Rpo3/eukaryotic RPB3 RNA polymerase subunit family.</text>
</comment>
<feature type="domain" description="DNA-directed RNA polymerase RpoA/D/Rpb3-type" evidence="7">
    <location>
        <begin position="18"/>
        <end position="259"/>
    </location>
</feature>
<dbReference type="GO" id="GO:0046983">
    <property type="term" value="F:protein dimerization activity"/>
    <property type="evidence" value="ECO:0007669"/>
    <property type="project" value="InterPro"/>
</dbReference>
<dbReference type="InterPro" id="IPR011263">
    <property type="entry name" value="DNA-dir_RNA_pol_RpoA/D/Rpb3"/>
</dbReference>
<evidence type="ECO:0000256" key="3">
    <source>
        <dbReference type="ARBA" id="ARBA00023163"/>
    </source>
</evidence>
<dbReference type="SUPFAM" id="SSF55257">
    <property type="entry name" value="RBP11-like subunits of RNA polymerase"/>
    <property type="match status" value="1"/>
</dbReference>
<keyword evidence="4" id="KW-0539">Nucleus</keyword>
<dbReference type="AlphaFoldDB" id="A0A819I625"/>
<accession>A0A819I625</accession>
<proteinExistence type="inferred from homology"/>
<keyword evidence="2" id="KW-0240">DNA-directed RNA polymerase</keyword>
<dbReference type="InterPro" id="IPR022842">
    <property type="entry name" value="RNAP_Rpo3/Rpb3/RPAC1"/>
</dbReference>
<dbReference type="InterPro" id="IPR050518">
    <property type="entry name" value="Rpo3/RPB3_RNA_Pol_subunit"/>
</dbReference>
<dbReference type="Gene3D" id="3.30.1360.10">
    <property type="entry name" value="RNA polymerase, RBP11-like subunit"/>
    <property type="match status" value="1"/>
</dbReference>
<dbReference type="SUPFAM" id="SSF56553">
    <property type="entry name" value="Insert subdomain of RNA polymerase alpha subunit"/>
    <property type="match status" value="1"/>
</dbReference>
<protein>
    <recommendedName>
        <fullName evidence="6">DNA-directed RNA polymerase II subunit RPB3</fullName>
    </recommendedName>
</protein>
<evidence type="ECO:0000256" key="4">
    <source>
        <dbReference type="ARBA" id="ARBA00023242"/>
    </source>
</evidence>
<dbReference type="PANTHER" id="PTHR11800:SF2">
    <property type="entry name" value="DNA-DIRECTED RNA POLYMERASE II SUBUNIT RPB3"/>
    <property type="match status" value="1"/>
</dbReference>
<dbReference type="InterPro" id="IPR036643">
    <property type="entry name" value="RNApol_insert_sf"/>
</dbReference>
<evidence type="ECO:0000256" key="1">
    <source>
        <dbReference type="ARBA" id="ARBA00004123"/>
    </source>
</evidence>
<dbReference type="Pfam" id="PF01000">
    <property type="entry name" value="RNA_pol_A_bac"/>
    <property type="match status" value="1"/>
</dbReference>
<dbReference type="HAMAP" id="MF_00320">
    <property type="entry name" value="RNApol_arch_Rpo3"/>
    <property type="match status" value="1"/>
</dbReference>
<evidence type="ECO:0000256" key="6">
    <source>
        <dbReference type="ARBA" id="ARBA00072506"/>
    </source>
</evidence>
<dbReference type="CDD" id="cd07031">
    <property type="entry name" value="RNAP_II_RPB3"/>
    <property type="match status" value="1"/>
</dbReference>
<name>A0A819I625_9BILA</name>
<dbReference type="InterPro" id="IPR001514">
    <property type="entry name" value="DNA-dir_RNA_pol_30-40kDasu_CS"/>
</dbReference>
<dbReference type="Proteomes" id="UP000663881">
    <property type="component" value="Unassembled WGS sequence"/>
</dbReference>